<comment type="similarity">
    <text evidence="2 5">Belongs to the RecX family.</text>
</comment>
<dbReference type="Gene3D" id="1.10.10.10">
    <property type="entry name" value="Winged helix-like DNA-binding domain superfamily/Winged helix DNA-binding domain"/>
    <property type="match status" value="3"/>
</dbReference>
<dbReference type="Pfam" id="PF21982">
    <property type="entry name" value="RecX_HTH1"/>
    <property type="match status" value="1"/>
</dbReference>
<comment type="function">
    <text evidence="5">Modulates RecA activity.</text>
</comment>
<comment type="caution">
    <text evidence="9">The sequence shown here is derived from an EMBL/GenBank/DDBJ whole genome shotgun (WGS) entry which is preliminary data.</text>
</comment>
<dbReference type="InterPro" id="IPR053926">
    <property type="entry name" value="RecX_HTH_1st"/>
</dbReference>
<dbReference type="InterPro" id="IPR036388">
    <property type="entry name" value="WH-like_DNA-bd_sf"/>
</dbReference>
<evidence type="ECO:0000259" key="6">
    <source>
        <dbReference type="Pfam" id="PF02631"/>
    </source>
</evidence>
<dbReference type="Pfam" id="PF02631">
    <property type="entry name" value="RecX_HTH2"/>
    <property type="match status" value="1"/>
</dbReference>
<organism evidence="9 10">
    <name type="scientific">Pseudobowmanella zhangzhouensis</name>
    <dbReference type="NCBI Taxonomy" id="1537679"/>
    <lineage>
        <taxon>Bacteria</taxon>
        <taxon>Pseudomonadati</taxon>
        <taxon>Pseudomonadota</taxon>
        <taxon>Gammaproteobacteria</taxon>
        <taxon>Alteromonadales</taxon>
        <taxon>Alteromonadaceae</taxon>
    </lineage>
</organism>
<accession>A0ABW1XGN4</accession>
<feature type="domain" description="RecX first three-helical" evidence="8">
    <location>
        <begin position="18"/>
        <end position="48"/>
    </location>
</feature>
<evidence type="ECO:0000256" key="2">
    <source>
        <dbReference type="ARBA" id="ARBA00009695"/>
    </source>
</evidence>
<evidence type="ECO:0000256" key="3">
    <source>
        <dbReference type="ARBA" id="ARBA00018111"/>
    </source>
</evidence>
<evidence type="ECO:0000259" key="8">
    <source>
        <dbReference type="Pfam" id="PF21982"/>
    </source>
</evidence>
<reference evidence="10" key="1">
    <citation type="journal article" date="2019" name="Int. J. Syst. Evol. Microbiol.">
        <title>The Global Catalogue of Microorganisms (GCM) 10K type strain sequencing project: providing services to taxonomists for standard genome sequencing and annotation.</title>
        <authorList>
            <consortium name="The Broad Institute Genomics Platform"/>
            <consortium name="The Broad Institute Genome Sequencing Center for Infectious Disease"/>
            <person name="Wu L."/>
            <person name="Ma J."/>
        </authorList>
    </citation>
    <scope>NUCLEOTIDE SEQUENCE [LARGE SCALE GENOMIC DNA]</scope>
    <source>
        <strain evidence="10">CGMCC 1.16031</strain>
    </source>
</reference>
<proteinExistence type="inferred from homology"/>
<evidence type="ECO:0000313" key="9">
    <source>
        <dbReference type="EMBL" id="MFC6439228.1"/>
    </source>
</evidence>
<sequence>MKPLSPEQRTDRQRIRDTILRMLARREHSEAEVRQKMQMRGFDMTIVQTELADFQQRNWQNDIRFTEQFVRQRIARGQGEVRIRYELRMQQISDELINAAIGEQDVDWFELAKQTHDRRFGEPGSLTLKQKQQHQRLLQSKGFTTDQIQFACPCKYHR</sequence>
<feature type="domain" description="RecX third three-helical" evidence="7">
    <location>
        <begin position="106"/>
        <end position="151"/>
    </location>
</feature>
<dbReference type="InterPro" id="IPR053925">
    <property type="entry name" value="RecX_HTH_3rd"/>
</dbReference>
<evidence type="ECO:0000313" key="10">
    <source>
        <dbReference type="Proteomes" id="UP001596364"/>
    </source>
</evidence>
<evidence type="ECO:0000256" key="5">
    <source>
        <dbReference type="HAMAP-Rule" id="MF_01114"/>
    </source>
</evidence>
<dbReference type="RefSeq" id="WP_131257493.1">
    <property type="nucleotide sequence ID" value="NZ_JBHSUS010000001.1"/>
</dbReference>
<evidence type="ECO:0000259" key="7">
    <source>
        <dbReference type="Pfam" id="PF21981"/>
    </source>
</evidence>
<keyword evidence="10" id="KW-1185">Reference proteome</keyword>
<gene>
    <name evidence="5" type="primary">recX</name>
    <name evidence="9" type="ORF">ACFP85_03570</name>
</gene>
<dbReference type="InterPro" id="IPR003783">
    <property type="entry name" value="Regulatory_RecX"/>
</dbReference>
<comment type="subcellular location">
    <subcellularLocation>
        <location evidence="1 5">Cytoplasm</location>
    </subcellularLocation>
</comment>
<name>A0ABW1XGN4_9ALTE</name>
<keyword evidence="4 5" id="KW-0963">Cytoplasm</keyword>
<dbReference type="HAMAP" id="MF_01114">
    <property type="entry name" value="RecX"/>
    <property type="match status" value="1"/>
</dbReference>
<evidence type="ECO:0000256" key="1">
    <source>
        <dbReference type="ARBA" id="ARBA00004496"/>
    </source>
</evidence>
<protein>
    <recommendedName>
        <fullName evidence="3 5">Regulatory protein RecX</fullName>
    </recommendedName>
</protein>
<dbReference type="PANTHER" id="PTHR33602:SF1">
    <property type="entry name" value="REGULATORY PROTEIN RECX FAMILY PROTEIN"/>
    <property type="match status" value="1"/>
</dbReference>
<dbReference type="Proteomes" id="UP001596364">
    <property type="component" value="Unassembled WGS sequence"/>
</dbReference>
<dbReference type="EMBL" id="JBHSUS010000001">
    <property type="protein sequence ID" value="MFC6439228.1"/>
    <property type="molecule type" value="Genomic_DNA"/>
</dbReference>
<dbReference type="Pfam" id="PF21981">
    <property type="entry name" value="RecX_HTH3"/>
    <property type="match status" value="1"/>
</dbReference>
<evidence type="ECO:0000256" key="4">
    <source>
        <dbReference type="ARBA" id="ARBA00022490"/>
    </source>
</evidence>
<dbReference type="PANTHER" id="PTHR33602">
    <property type="entry name" value="REGULATORY PROTEIN RECX FAMILY PROTEIN"/>
    <property type="match status" value="1"/>
</dbReference>
<dbReference type="InterPro" id="IPR053924">
    <property type="entry name" value="RecX_HTH_2nd"/>
</dbReference>
<feature type="domain" description="RecX second three-helical" evidence="6">
    <location>
        <begin position="61"/>
        <end position="100"/>
    </location>
</feature>